<evidence type="ECO:0000256" key="1">
    <source>
        <dbReference type="ARBA" id="ARBA00022729"/>
    </source>
</evidence>
<reference evidence="3 4" key="1">
    <citation type="submission" date="2024-02" db="EMBL/GenBank/DDBJ databases">
        <title>Genome analysis and characterization of Microbaculum marinisediminis sp. nov., isolated from marine sediment.</title>
        <authorList>
            <person name="Du Z.-J."/>
            <person name="Ye Y.-Q."/>
            <person name="Zhang Z.-R."/>
            <person name="Yuan S.-M."/>
            <person name="Zhang X.-Y."/>
        </authorList>
    </citation>
    <scope>NUCLEOTIDE SEQUENCE [LARGE SCALE GENOMIC DNA]</scope>
    <source>
        <strain evidence="3 4">SDUM1044001</strain>
    </source>
</reference>
<name>A0AAW9RI94_9HYPH</name>
<evidence type="ECO:0000313" key="3">
    <source>
        <dbReference type="EMBL" id="MEJ8569978.1"/>
    </source>
</evidence>
<dbReference type="EMBL" id="JAZHOF010000001">
    <property type="protein sequence ID" value="MEJ8569978.1"/>
    <property type="molecule type" value="Genomic_DNA"/>
</dbReference>
<dbReference type="InterPro" id="IPR018389">
    <property type="entry name" value="DctP_fam"/>
</dbReference>
<dbReference type="PANTHER" id="PTHR33376">
    <property type="match status" value="1"/>
</dbReference>
<proteinExistence type="predicted"/>
<sequence length="325" mass="36095">MKLFKSILVAATLVLPALPAAAKEYRLLSSWDGNYAYNPYILDPFVEQLKEATDGRISISVSGPETVPPFEQLEPVGSGVFQFLFTHGAYHAGTTPIMLAADALHGDLDAVRESGIFDELDKIYQKYNLKLVMLPITPEGAYHILLREPVNDNGDLEGRKIRGSLSYKGVVEMLGAVLVVMPPSEIYTGLEKGVIDGAAWPIIGALDYKWYEVAPYLLRPGFGVNYEPIFMNLDAWNALSEEDQKAVMDVSAKIEDSWYKDAPEVWKKEEDELKARGMKVTEMGDKQKAELGNAWAAALWTMAEEKDPEAAKQIRDFARSKGLTD</sequence>
<evidence type="ECO:0000313" key="4">
    <source>
        <dbReference type="Proteomes" id="UP001378188"/>
    </source>
</evidence>
<accession>A0AAW9RI94</accession>
<protein>
    <submittedName>
        <fullName evidence="3">TRAP transporter substrate-binding protein DctP</fullName>
    </submittedName>
</protein>
<dbReference type="Gene3D" id="3.40.190.170">
    <property type="entry name" value="Bacterial extracellular solute-binding protein, family 7"/>
    <property type="match status" value="1"/>
</dbReference>
<keyword evidence="4" id="KW-1185">Reference proteome</keyword>
<dbReference type="RefSeq" id="WP_340327718.1">
    <property type="nucleotide sequence ID" value="NZ_JAZHOF010000001.1"/>
</dbReference>
<dbReference type="PANTHER" id="PTHR33376:SF5">
    <property type="entry name" value="EXTRACYTOPLASMIC SOLUTE RECEPTOR PROTEIN"/>
    <property type="match status" value="1"/>
</dbReference>
<keyword evidence="1 2" id="KW-0732">Signal</keyword>
<dbReference type="InterPro" id="IPR038404">
    <property type="entry name" value="TRAP_DctP_sf"/>
</dbReference>
<dbReference type="NCBIfam" id="NF037995">
    <property type="entry name" value="TRAP_S1"/>
    <property type="match status" value="1"/>
</dbReference>
<dbReference type="GO" id="GO:0055085">
    <property type="term" value="P:transmembrane transport"/>
    <property type="evidence" value="ECO:0007669"/>
    <property type="project" value="InterPro"/>
</dbReference>
<evidence type="ECO:0000256" key="2">
    <source>
        <dbReference type="SAM" id="SignalP"/>
    </source>
</evidence>
<organism evidence="3 4">
    <name type="scientific">Microbaculum marinum</name>
    <dbReference type="NCBI Taxonomy" id="1764581"/>
    <lineage>
        <taxon>Bacteria</taxon>
        <taxon>Pseudomonadati</taxon>
        <taxon>Pseudomonadota</taxon>
        <taxon>Alphaproteobacteria</taxon>
        <taxon>Hyphomicrobiales</taxon>
        <taxon>Tepidamorphaceae</taxon>
        <taxon>Microbaculum</taxon>
    </lineage>
</organism>
<feature type="signal peptide" evidence="2">
    <location>
        <begin position="1"/>
        <end position="22"/>
    </location>
</feature>
<dbReference type="AlphaFoldDB" id="A0AAW9RI94"/>
<comment type="caution">
    <text evidence="3">The sequence shown here is derived from an EMBL/GenBank/DDBJ whole genome shotgun (WGS) entry which is preliminary data.</text>
</comment>
<gene>
    <name evidence="3" type="primary">dctP</name>
    <name evidence="3" type="ORF">V3328_00730</name>
</gene>
<dbReference type="Proteomes" id="UP001378188">
    <property type="component" value="Unassembled WGS sequence"/>
</dbReference>
<dbReference type="Pfam" id="PF03480">
    <property type="entry name" value="DctP"/>
    <property type="match status" value="1"/>
</dbReference>
<feature type="chain" id="PRO_5043522014" evidence="2">
    <location>
        <begin position="23"/>
        <end position="325"/>
    </location>
</feature>